<organism evidence="2 3">
    <name type="scientific">Hibiscus syriacus</name>
    <name type="common">Rose of Sharon</name>
    <dbReference type="NCBI Taxonomy" id="106335"/>
    <lineage>
        <taxon>Eukaryota</taxon>
        <taxon>Viridiplantae</taxon>
        <taxon>Streptophyta</taxon>
        <taxon>Embryophyta</taxon>
        <taxon>Tracheophyta</taxon>
        <taxon>Spermatophyta</taxon>
        <taxon>Magnoliopsida</taxon>
        <taxon>eudicotyledons</taxon>
        <taxon>Gunneridae</taxon>
        <taxon>Pentapetalae</taxon>
        <taxon>rosids</taxon>
        <taxon>malvids</taxon>
        <taxon>Malvales</taxon>
        <taxon>Malvaceae</taxon>
        <taxon>Malvoideae</taxon>
        <taxon>Hibiscus</taxon>
    </lineage>
</organism>
<dbReference type="OrthoDB" id="1738566at2759"/>
<gene>
    <name evidence="2" type="ORF">F3Y22_tig00000889pilonHSYRG00012</name>
</gene>
<reference evidence="2" key="1">
    <citation type="submission" date="2019-09" db="EMBL/GenBank/DDBJ databases">
        <title>Draft genome information of white flower Hibiscus syriacus.</title>
        <authorList>
            <person name="Kim Y.-M."/>
        </authorList>
    </citation>
    <scope>NUCLEOTIDE SEQUENCE [LARGE SCALE GENOMIC DNA]</scope>
    <source>
        <strain evidence="2">YM2019G1</strain>
    </source>
</reference>
<dbReference type="EMBL" id="VEPZ02000079">
    <property type="protein sequence ID" value="KAE8734017.1"/>
    <property type="molecule type" value="Genomic_DNA"/>
</dbReference>
<name>A0A6A3CZY4_HIBSY</name>
<keyword evidence="1" id="KW-0812">Transmembrane</keyword>
<sequence length="236" mass="26515">MQSTIQLKSQFLHSRTDFFLNPFLESPIPLQNFTNSSKSPVFAAFPLFSRKTQIRKPIVCARKSKRRYGSKRSTDLALELISTLASNLKVLPPPLDLVLQHLVAAGGEGLGFLNGFKGGRFYQWQRRRVRRINGGKILGSLVILGSCMVCLLLGKDVRSDLLFGILGFICFVLALIKEWGRGFKDWVFGFVCVGILLGLGFRGNGGVRWIKEIRVPSSSSVMEILRRGKRRGRWTL</sequence>
<keyword evidence="1" id="KW-0472">Membrane</keyword>
<feature type="transmembrane region" description="Helical" evidence="1">
    <location>
        <begin position="183"/>
        <end position="201"/>
    </location>
</feature>
<keyword evidence="3" id="KW-1185">Reference proteome</keyword>
<dbReference type="AlphaFoldDB" id="A0A6A3CZY4"/>
<dbReference type="Proteomes" id="UP000436088">
    <property type="component" value="Unassembled WGS sequence"/>
</dbReference>
<protein>
    <submittedName>
        <fullName evidence="2">Uncharacterized protein</fullName>
    </submittedName>
</protein>
<accession>A0A6A3CZY4</accession>
<comment type="caution">
    <text evidence="2">The sequence shown here is derived from an EMBL/GenBank/DDBJ whole genome shotgun (WGS) entry which is preliminary data.</text>
</comment>
<proteinExistence type="predicted"/>
<evidence type="ECO:0000313" key="3">
    <source>
        <dbReference type="Proteomes" id="UP000436088"/>
    </source>
</evidence>
<feature type="transmembrane region" description="Helical" evidence="1">
    <location>
        <begin position="137"/>
        <end position="154"/>
    </location>
</feature>
<keyword evidence="1" id="KW-1133">Transmembrane helix</keyword>
<evidence type="ECO:0000256" key="1">
    <source>
        <dbReference type="SAM" id="Phobius"/>
    </source>
</evidence>
<evidence type="ECO:0000313" key="2">
    <source>
        <dbReference type="EMBL" id="KAE8734017.1"/>
    </source>
</evidence>
<feature type="transmembrane region" description="Helical" evidence="1">
    <location>
        <begin position="160"/>
        <end position="176"/>
    </location>
</feature>